<comment type="caution">
    <text evidence="3">The sequence shown here is derived from an EMBL/GenBank/DDBJ whole genome shotgun (WGS) entry which is preliminary data.</text>
</comment>
<accession>A0A0F9FX44</accession>
<evidence type="ECO:0000256" key="1">
    <source>
        <dbReference type="ARBA" id="ARBA00007430"/>
    </source>
</evidence>
<dbReference type="SUPFAM" id="SSF51735">
    <property type="entry name" value="NAD(P)-binding Rossmann-fold domains"/>
    <property type="match status" value="1"/>
</dbReference>
<proteinExistence type="inferred from homology"/>
<feature type="domain" description="Polysaccharide biosynthesis protein CapD-like" evidence="2">
    <location>
        <begin position="12"/>
        <end position="295"/>
    </location>
</feature>
<dbReference type="InterPro" id="IPR003869">
    <property type="entry name" value="Polysac_CapD-like"/>
</dbReference>
<dbReference type="InterPro" id="IPR051203">
    <property type="entry name" value="Polysaccharide_Synthase-Rel"/>
</dbReference>
<dbReference type="InterPro" id="IPR036291">
    <property type="entry name" value="NAD(P)-bd_dom_sf"/>
</dbReference>
<organism evidence="3">
    <name type="scientific">marine sediment metagenome</name>
    <dbReference type="NCBI Taxonomy" id="412755"/>
    <lineage>
        <taxon>unclassified sequences</taxon>
        <taxon>metagenomes</taxon>
        <taxon>ecological metagenomes</taxon>
    </lineage>
</organism>
<evidence type="ECO:0000313" key="3">
    <source>
        <dbReference type="EMBL" id="KKL90898.1"/>
    </source>
</evidence>
<comment type="similarity">
    <text evidence="1">Belongs to the polysaccharide synthase family.</text>
</comment>
<evidence type="ECO:0000259" key="2">
    <source>
        <dbReference type="Pfam" id="PF02719"/>
    </source>
</evidence>
<dbReference type="PANTHER" id="PTHR43318:SF2">
    <property type="entry name" value="UDP-N-ACETYLGLUCOSAMINE 4,6-DEHYDRATASE (INVERTING)"/>
    <property type="match status" value="1"/>
</dbReference>
<protein>
    <recommendedName>
        <fullName evidence="2">Polysaccharide biosynthesis protein CapD-like domain-containing protein</fullName>
    </recommendedName>
</protein>
<dbReference type="Gene3D" id="3.40.50.720">
    <property type="entry name" value="NAD(P)-binding Rossmann-like Domain"/>
    <property type="match status" value="1"/>
</dbReference>
<dbReference type="AlphaFoldDB" id="A0A0F9FX44"/>
<dbReference type="Pfam" id="PF02719">
    <property type="entry name" value="Polysacc_synt_2"/>
    <property type="match status" value="1"/>
</dbReference>
<dbReference type="EMBL" id="LAZR01019885">
    <property type="protein sequence ID" value="KKL90898.1"/>
    <property type="molecule type" value="Genomic_DNA"/>
</dbReference>
<name>A0A0F9FX44_9ZZZZ</name>
<sequence length="348" mass="39335">MNLSEFFEDKKILVCGGTGSIGSEIVSQLLKLNPKTIRILSNSENELWETKIRFKNSAKKIRFLLGDIRNLERVKRAIVDVDYVFNAAAIKHVPFSEYNPMESINVNVHGLENIIEASLLYNVKNLVHISTDKAVSPTTVMGATKMLGERLCISRDFAKGSHPTNISCVRFGNVLGSRGSIIPLIEKQIKNGSVVTLTDEKMKRFFMSITDAAKLVLKSMVLAQGGEIFVLKMPIFKIIDLFEVLIERSAIKYGKNPSDIKVEKIGIRAGEKLDEDLISSIEFSSCYETEDMYIIFPPQDGEFNYLSEKDLSNYKKIEINDDFNYSTFNNVPLNKEEIKKILDNLKLE</sequence>
<dbReference type="PANTHER" id="PTHR43318">
    <property type="entry name" value="UDP-N-ACETYLGLUCOSAMINE 4,6-DEHYDRATASE"/>
    <property type="match status" value="1"/>
</dbReference>
<reference evidence="3" key="1">
    <citation type="journal article" date="2015" name="Nature">
        <title>Complex archaea that bridge the gap between prokaryotes and eukaryotes.</title>
        <authorList>
            <person name="Spang A."/>
            <person name="Saw J.H."/>
            <person name="Jorgensen S.L."/>
            <person name="Zaremba-Niedzwiedzka K."/>
            <person name="Martijn J."/>
            <person name="Lind A.E."/>
            <person name="van Eijk R."/>
            <person name="Schleper C."/>
            <person name="Guy L."/>
            <person name="Ettema T.J."/>
        </authorList>
    </citation>
    <scope>NUCLEOTIDE SEQUENCE</scope>
</reference>
<gene>
    <name evidence="3" type="ORF">LCGC14_1900120</name>
</gene>
<dbReference type="CDD" id="cd05237">
    <property type="entry name" value="UDP_invert_4-6DH_SDR_e"/>
    <property type="match status" value="1"/>
</dbReference>